<reference evidence="2" key="1">
    <citation type="journal article" date="2021" name="Mol. Ecol. Resour.">
        <title>Phylogenomic analyses of the genus Drosophila reveals genomic signals of climate adaptation.</title>
        <authorList>
            <person name="Li F."/>
            <person name="Rane R.V."/>
            <person name="Luria V."/>
            <person name="Xiong Z."/>
            <person name="Chen J."/>
            <person name="Li Z."/>
            <person name="Catullo R.A."/>
            <person name="Griffin P.C."/>
            <person name="Schiffer M."/>
            <person name="Pearce S."/>
            <person name="Lee S.F."/>
            <person name="McElroy K."/>
            <person name="Stocker A."/>
            <person name="Shirriffs J."/>
            <person name="Cockerell F."/>
            <person name="Coppin C."/>
            <person name="Sgro C.M."/>
            <person name="Karger A."/>
            <person name="Cain J.W."/>
            <person name="Weber J.A."/>
            <person name="Santpere G."/>
            <person name="Kirschner M.W."/>
            <person name="Hoffmann A.A."/>
            <person name="Oakeshott J.G."/>
            <person name="Zhang G."/>
        </authorList>
    </citation>
    <scope>NUCLEOTIDE SEQUENCE</scope>
    <source>
        <strain evidence="2">BGI-SZ-2011g</strain>
    </source>
</reference>
<feature type="transmembrane region" description="Helical" evidence="1">
    <location>
        <begin position="110"/>
        <end position="143"/>
    </location>
</feature>
<evidence type="ECO:0000313" key="3">
    <source>
        <dbReference type="Proteomes" id="UP001200034"/>
    </source>
</evidence>
<dbReference type="EMBL" id="JAJJHW010001127">
    <property type="protein sequence ID" value="KAH8378237.1"/>
    <property type="molecule type" value="Genomic_DNA"/>
</dbReference>
<gene>
    <name evidence="2" type="ORF">KR093_010328</name>
</gene>
<organism evidence="2 3">
    <name type="scientific">Drosophila rubida</name>
    <dbReference type="NCBI Taxonomy" id="30044"/>
    <lineage>
        <taxon>Eukaryota</taxon>
        <taxon>Metazoa</taxon>
        <taxon>Ecdysozoa</taxon>
        <taxon>Arthropoda</taxon>
        <taxon>Hexapoda</taxon>
        <taxon>Insecta</taxon>
        <taxon>Pterygota</taxon>
        <taxon>Neoptera</taxon>
        <taxon>Endopterygota</taxon>
        <taxon>Diptera</taxon>
        <taxon>Brachycera</taxon>
        <taxon>Muscomorpha</taxon>
        <taxon>Ephydroidea</taxon>
        <taxon>Drosophilidae</taxon>
        <taxon>Drosophila</taxon>
    </lineage>
</organism>
<dbReference type="AlphaFoldDB" id="A0AAD4K774"/>
<comment type="caution">
    <text evidence="2">The sequence shown here is derived from an EMBL/GenBank/DDBJ whole genome shotgun (WGS) entry which is preliminary data.</text>
</comment>
<keyword evidence="1" id="KW-0812">Transmembrane</keyword>
<proteinExistence type="predicted"/>
<sequence length="217" mass="24153">MESSTDRNPEAVSAELRREARRKKILKSAKTRLEKLNGRAQTHGKQSFISQSYANSPDVLEYSDPEVEPNIQVGSKNYPEDTFNASFFAAASSNSPNVEVPSIFVKSRALIFLAAIVGYIVSQYANSFLFIPVGLCILIEVFYYKGHQYMNNNIVNMIVPLALLFTGSSLGNKIKQINSFVSISQSLLINLAITIFCICLSSFLFQLVSLNHIVEIK</sequence>
<evidence type="ECO:0000313" key="2">
    <source>
        <dbReference type="EMBL" id="KAH8378237.1"/>
    </source>
</evidence>
<name>A0AAD4K774_9MUSC</name>
<protein>
    <submittedName>
        <fullName evidence="2">Uncharacterized protein</fullName>
    </submittedName>
</protein>
<feature type="transmembrane region" description="Helical" evidence="1">
    <location>
        <begin position="149"/>
        <end position="166"/>
    </location>
</feature>
<evidence type="ECO:0000256" key="1">
    <source>
        <dbReference type="SAM" id="Phobius"/>
    </source>
</evidence>
<feature type="transmembrane region" description="Helical" evidence="1">
    <location>
        <begin position="187"/>
        <end position="208"/>
    </location>
</feature>
<keyword evidence="1" id="KW-1133">Transmembrane helix</keyword>
<keyword evidence="1" id="KW-0472">Membrane</keyword>
<accession>A0AAD4K774</accession>
<dbReference type="Proteomes" id="UP001200034">
    <property type="component" value="Unassembled WGS sequence"/>
</dbReference>
<keyword evidence="3" id="KW-1185">Reference proteome</keyword>